<organism evidence="1">
    <name type="scientific">marine metagenome</name>
    <dbReference type="NCBI Taxonomy" id="408172"/>
    <lineage>
        <taxon>unclassified sequences</taxon>
        <taxon>metagenomes</taxon>
        <taxon>ecological metagenomes</taxon>
    </lineage>
</organism>
<proteinExistence type="predicted"/>
<feature type="non-terminal residue" evidence="1">
    <location>
        <position position="53"/>
    </location>
</feature>
<gene>
    <name evidence="1" type="ORF">METZ01_LOCUS19322</name>
</gene>
<name>A0A381PJ67_9ZZZZ</name>
<reference evidence="1" key="1">
    <citation type="submission" date="2018-05" db="EMBL/GenBank/DDBJ databases">
        <authorList>
            <person name="Lanie J.A."/>
            <person name="Ng W.-L."/>
            <person name="Kazmierczak K.M."/>
            <person name="Andrzejewski T.M."/>
            <person name="Davidsen T.M."/>
            <person name="Wayne K.J."/>
            <person name="Tettelin H."/>
            <person name="Glass J.I."/>
            <person name="Rusch D."/>
            <person name="Podicherti R."/>
            <person name="Tsui H.-C.T."/>
            <person name="Winkler M.E."/>
        </authorList>
    </citation>
    <scope>NUCLEOTIDE SEQUENCE</scope>
</reference>
<evidence type="ECO:0000313" key="1">
    <source>
        <dbReference type="EMBL" id="SUZ66468.1"/>
    </source>
</evidence>
<protein>
    <submittedName>
        <fullName evidence="1">Uncharacterized protein</fullName>
    </submittedName>
</protein>
<dbReference type="AlphaFoldDB" id="A0A381PJ67"/>
<sequence length="53" mass="6410">MSLILFIGLAWGQRIDELENLYKHKKRFLFQRENIYKSKGIWYSENSNEPFTG</sequence>
<dbReference type="EMBL" id="UINC01000984">
    <property type="protein sequence ID" value="SUZ66468.1"/>
    <property type="molecule type" value="Genomic_DNA"/>
</dbReference>
<accession>A0A381PJ67</accession>